<protein>
    <submittedName>
        <fullName evidence="1">Uncharacterized protein</fullName>
    </submittedName>
</protein>
<organism evidence="1 2">
    <name type="scientific">Paractinoplanes rishiriensis</name>
    <dbReference type="NCBI Taxonomy" id="1050105"/>
    <lineage>
        <taxon>Bacteria</taxon>
        <taxon>Bacillati</taxon>
        <taxon>Actinomycetota</taxon>
        <taxon>Actinomycetes</taxon>
        <taxon>Micromonosporales</taxon>
        <taxon>Micromonosporaceae</taxon>
        <taxon>Paractinoplanes</taxon>
    </lineage>
</organism>
<reference evidence="1" key="1">
    <citation type="submission" date="2021-01" db="EMBL/GenBank/DDBJ databases">
        <title>Whole genome shotgun sequence of Actinoplanes rishiriensis NBRC 108556.</title>
        <authorList>
            <person name="Komaki H."/>
            <person name="Tamura T."/>
        </authorList>
    </citation>
    <scope>NUCLEOTIDE SEQUENCE</scope>
    <source>
        <strain evidence="1">NBRC 108556</strain>
    </source>
</reference>
<gene>
    <name evidence="1" type="ORF">Ari01nite_96180</name>
</gene>
<keyword evidence="2" id="KW-1185">Reference proteome</keyword>
<dbReference type="RefSeq" id="WP_203791219.1">
    <property type="nucleotide sequence ID" value="NZ_BOMV01000122.1"/>
</dbReference>
<sequence>MSGKSERRVARAVVAEYHQAELGKLVARVAEAVDCFRAGELDPFEVDRVLFQYSRAAKELWKFCNTLQAELAAAMIREQPPRDWWERGAPRER</sequence>
<name>A0A919KBJ6_9ACTN</name>
<dbReference type="AlphaFoldDB" id="A0A919KBJ6"/>
<evidence type="ECO:0000313" key="2">
    <source>
        <dbReference type="Proteomes" id="UP000636960"/>
    </source>
</evidence>
<accession>A0A919KBJ6</accession>
<dbReference type="EMBL" id="BOMV01000122">
    <property type="protein sequence ID" value="GIF02154.1"/>
    <property type="molecule type" value="Genomic_DNA"/>
</dbReference>
<comment type="caution">
    <text evidence="1">The sequence shown here is derived from an EMBL/GenBank/DDBJ whole genome shotgun (WGS) entry which is preliminary data.</text>
</comment>
<evidence type="ECO:0000313" key="1">
    <source>
        <dbReference type="EMBL" id="GIF02154.1"/>
    </source>
</evidence>
<proteinExistence type="predicted"/>
<dbReference type="Proteomes" id="UP000636960">
    <property type="component" value="Unassembled WGS sequence"/>
</dbReference>